<gene>
    <name evidence="2" type="ORF">Dsi01nite_094990</name>
</gene>
<dbReference type="AlphaFoldDB" id="A0A919PZB8"/>
<feature type="domain" description="Calcineurin-like phosphoesterase" evidence="1">
    <location>
        <begin position="13"/>
        <end position="160"/>
    </location>
</feature>
<dbReference type="InterPro" id="IPR004843">
    <property type="entry name" value="Calcineurin-like_PHP"/>
</dbReference>
<evidence type="ECO:0000313" key="3">
    <source>
        <dbReference type="Proteomes" id="UP000660611"/>
    </source>
</evidence>
<dbReference type="Proteomes" id="UP000660611">
    <property type="component" value="Unassembled WGS sequence"/>
</dbReference>
<organism evidence="2 3">
    <name type="scientific">Dactylosporangium siamense</name>
    <dbReference type="NCBI Taxonomy" id="685454"/>
    <lineage>
        <taxon>Bacteria</taxon>
        <taxon>Bacillati</taxon>
        <taxon>Actinomycetota</taxon>
        <taxon>Actinomycetes</taxon>
        <taxon>Micromonosporales</taxon>
        <taxon>Micromonosporaceae</taxon>
        <taxon>Dactylosporangium</taxon>
    </lineage>
</organism>
<dbReference type="RefSeq" id="WP_203853070.1">
    <property type="nucleotide sequence ID" value="NZ_BAAAVW010000010.1"/>
</dbReference>
<dbReference type="Gene3D" id="3.60.21.10">
    <property type="match status" value="1"/>
</dbReference>
<evidence type="ECO:0000259" key="1">
    <source>
        <dbReference type="Pfam" id="PF00149"/>
    </source>
</evidence>
<proteinExistence type="predicted"/>
<evidence type="ECO:0000313" key="2">
    <source>
        <dbReference type="EMBL" id="GIG51458.1"/>
    </source>
</evidence>
<protein>
    <recommendedName>
        <fullName evidence="1">Calcineurin-like phosphoesterase domain-containing protein</fullName>
    </recommendedName>
</protein>
<dbReference type="EMBL" id="BONQ01000155">
    <property type="protein sequence ID" value="GIG51458.1"/>
    <property type="molecule type" value="Genomic_DNA"/>
</dbReference>
<dbReference type="SUPFAM" id="SSF56300">
    <property type="entry name" value="Metallo-dependent phosphatases"/>
    <property type="match status" value="1"/>
</dbReference>
<sequence>MSRVVVLPDRGTLLVGTDLHGNLADFHAIVRRFVELGTGSHLLLCGDLVHGPALAPHEWPDHLGSYYTDASVELLDEARRLRQRFPGRVHYLLGNHEHAHLGGPRLAKFHPDEARHLEDTYGPGRFAEVRDWLAGWPLAAVAPAAGIVFTHAAPHAVIGAAADLDAAPLAGHEDVALHEMASRSVVGALLWARTTSADRATAFLRALHPAARVAVFGHDVIREGHLVEHEPLLCVSTSYGCHDGDKVYLEWDLAVPAGSATALARTGLRRLHPDAPPVHRHG</sequence>
<name>A0A919PZB8_9ACTN</name>
<accession>A0A919PZB8</accession>
<dbReference type="Pfam" id="PF00149">
    <property type="entry name" value="Metallophos"/>
    <property type="match status" value="1"/>
</dbReference>
<reference evidence="2" key="1">
    <citation type="submission" date="2021-01" db="EMBL/GenBank/DDBJ databases">
        <title>Whole genome shotgun sequence of Dactylosporangium siamense NBRC 106093.</title>
        <authorList>
            <person name="Komaki H."/>
            <person name="Tamura T."/>
        </authorList>
    </citation>
    <scope>NUCLEOTIDE SEQUENCE</scope>
    <source>
        <strain evidence="2">NBRC 106093</strain>
    </source>
</reference>
<keyword evidence="3" id="KW-1185">Reference proteome</keyword>
<dbReference type="InterPro" id="IPR029052">
    <property type="entry name" value="Metallo-depent_PP-like"/>
</dbReference>
<comment type="caution">
    <text evidence="2">The sequence shown here is derived from an EMBL/GenBank/DDBJ whole genome shotgun (WGS) entry which is preliminary data.</text>
</comment>
<dbReference type="GO" id="GO:0016787">
    <property type="term" value="F:hydrolase activity"/>
    <property type="evidence" value="ECO:0007669"/>
    <property type="project" value="InterPro"/>
</dbReference>